<reference evidence="3 4" key="1">
    <citation type="submission" date="2016-05" db="EMBL/GenBank/DDBJ databases">
        <title>A degradative enzymes factory behind the ericoid mycorrhizal symbiosis.</title>
        <authorList>
            <consortium name="DOE Joint Genome Institute"/>
            <person name="Martino E."/>
            <person name="Morin E."/>
            <person name="Grelet G."/>
            <person name="Kuo A."/>
            <person name="Kohler A."/>
            <person name="Daghino S."/>
            <person name="Barry K."/>
            <person name="Choi C."/>
            <person name="Cichocki N."/>
            <person name="Clum A."/>
            <person name="Copeland A."/>
            <person name="Hainaut M."/>
            <person name="Haridas S."/>
            <person name="Labutti K."/>
            <person name="Lindquist E."/>
            <person name="Lipzen A."/>
            <person name="Khouja H.-R."/>
            <person name="Murat C."/>
            <person name="Ohm R."/>
            <person name="Olson A."/>
            <person name="Spatafora J."/>
            <person name="Veneault-Fourrey C."/>
            <person name="Henrissat B."/>
            <person name="Grigoriev I."/>
            <person name="Martin F."/>
            <person name="Perotto S."/>
        </authorList>
    </citation>
    <scope>NUCLEOTIDE SEQUENCE [LARGE SCALE GENOMIC DNA]</scope>
    <source>
        <strain evidence="3 4">UAMH 7357</strain>
    </source>
</reference>
<dbReference type="Pfam" id="PF00173">
    <property type="entry name" value="Cyt-b5"/>
    <property type="match status" value="1"/>
</dbReference>
<evidence type="ECO:0000259" key="2">
    <source>
        <dbReference type="PROSITE" id="PS50255"/>
    </source>
</evidence>
<dbReference type="EMBL" id="KZ613490">
    <property type="protein sequence ID" value="PMD19280.1"/>
    <property type="molecule type" value="Genomic_DNA"/>
</dbReference>
<gene>
    <name evidence="3" type="ORF">NA56DRAFT_660749</name>
</gene>
<dbReference type="OrthoDB" id="3554911at2759"/>
<protein>
    <recommendedName>
        <fullName evidence="2">Cytochrome b5 heme-binding domain-containing protein</fullName>
    </recommendedName>
</protein>
<feature type="domain" description="Cytochrome b5 heme-binding" evidence="2">
    <location>
        <begin position="26"/>
        <end position="64"/>
    </location>
</feature>
<dbReference type="InterPro" id="IPR036400">
    <property type="entry name" value="Cyt_B5-like_heme/steroid_sf"/>
</dbReference>
<dbReference type="AlphaFoldDB" id="A0A2J6PZ13"/>
<name>A0A2J6PZ13_9HELO</name>
<sequence>MCPPWCLSLFLGGYEKPTSRPQPKIYRIITKQEVALHTTPASLWVIMWGKVYDFSSLQSHHLGGYDVKRYGMMVRIGEPKGFVNAFKEGFKSADVKGQAKKPNTVVEPVKGKPPGAN</sequence>
<evidence type="ECO:0000256" key="1">
    <source>
        <dbReference type="SAM" id="MobiDB-lite"/>
    </source>
</evidence>
<dbReference type="Gene3D" id="3.10.120.10">
    <property type="entry name" value="Cytochrome b5-like heme/steroid binding domain"/>
    <property type="match status" value="1"/>
</dbReference>
<feature type="region of interest" description="Disordered" evidence="1">
    <location>
        <begin position="96"/>
        <end position="117"/>
    </location>
</feature>
<organism evidence="3 4">
    <name type="scientific">Hyaloscypha hepaticicola</name>
    <dbReference type="NCBI Taxonomy" id="2082293"/>
    <lineage>
        <taxon>Eukaryota</taxon>
        <taxon>Fungi</taxon>
        <taxon>Dikarya</taxon>
        <taxon>Ascomycota</taxon>
        <taxon>Pezizomycotina</taxon>
        <taxon>Leotiomycetes</taxon>
        <taxon>Helotiales</taxon>
        <taxon>Hyaloscyphaceae</taxon>
        <taxon>Hyaloscypha</taxon>
    </lineage>
</organism>
<keyword evidence="4" id="KW-1185">Reference proteome</keyword>
<accession>A0A2J6PZ13</accession>
<evidence type="ECO:0000313" key="3">
    <source>
        <dbReference type="EMBL" id="PMD19280.1"/>
    </source>
</evidence>
<dbReference type="InterPro" id="IPR001199">
    <property type="entry name" value="Cyt_B5-like_heme/steroid-bd"/>
</dbReference>
<proteinExistence type="predicted"/>
<dbReference type="PROSITE" id="PS50255">
    <property type="entry name" value="CYTOCHROME_B5_2"/>
    <property type="match status" value="1"/>
</dbReference>
<dbReference type="Proteomes" id="UP000235672">
    <property type="component" value="Unassembled WGS sequence"/>
</dbReference>
<evidence type="ECO:0000313" key="4">
    <source>
        <dbReference type="Proteomes" id="UP000235672"/>
    </source>
</evidence>
<dbReference type="SUPFAM" id="SSF55856">
    <property type="entry name" value="Cytochrome b5-like heme/steroid binding domain"/>
    <property type="match status" value="1"/>
</dbReference>